<keyword evidence="1" id="KW-0540">Nuclease</keyword>
<accession>A0A836N711</accession>
<reference evidence="1 2" key="1">
    <citation type="submission" date="2014-06" db="EMBL/GenBank/DDBJ databases">
        <title>Genetic Variability of E. coli after antibiotic treatment.</title>
        <authorList>
            <person name="Silbergeld E."/>
            <person name="Coles C."/>
            <person name="Seidman J.C."/>
            <person name="You Y."/>
            <person name="George J."/>
            <person name="Nadendla S."/>
            <person name="Daugherty S.C."/>
            <person name="Nagaraj S."/>
            <person name="Ott S."/>
            <person name="Klega K."/>
            <person name="Rasko D."/>
        </authorList>
    </citation>
    <scope>NUCLEOTIDE SEQUENCE [LARGE SCALE GENOMIC DNA]</scope>
    <source>
        <strain evidence="1 2">2-460-02_S1_C1</strain>
    </source>
</reference>
<dbReference type="EMBL" id="JOSS01000189">
    <property type="protein sequence ID" value="KEO19941.1"/>
    <property type="molecule type" value="Genomic_DNA"/>
</dbReference>
<dbReference type="EC" id="3.1.11.3" evidence="1"/>
<dbReference type="Gene3D" id="3.90.320.10">
    <property type="match status" value="1"/>
</dbReference>
<dbReference type="AlphaFoldDB" id="A0A836N711"/>
<dbReference type="InterPro" id="IPR011604">
    <property type="entry name" value="PDDEXK-like_dom_sf"/>
</dbReference>
<sequence length="65" mass="8001">MWVTRKDAWYFANYDPRMKREGLHYVVIERNEKYMASFDEMVPEFIEKMDEALAEIGFVFGEQWR</sequence>
<evidence type="ECO:0000313" key="1">
    <source>
        <dbReference type="EMBL" id="KEO19941.1"/>
    </source>
</evidence>
<dbReference type="Proteomes" id="UP000028038">
    <property type="component" value="Unassembled WGS sequence"/>
</dbReference>
<protein>
    <submittedName>
        <fullName evidence="1">Exonuclease domain protein</fullName>
        <ecNumber evidence="1">3.1.11.3</ecNumber>
    </submittedName>
</protein>
<keyword evidence="1" id="KW-0378">Hydrolase</keyword>
<dbReference type="GO" id="GO:0051908">
    <property type="term" value="F:double-stranded DNA 5'-3' DNA exonuclease activity"/>
    <property type="evidence" value="ECO:0007669"/>
    <property type="project" value="UniProtKB-EC"/>
</dbReference>
<name>A0A836N711_ECOLX</name>
<gene>
    <name evidence="1" type="ORF">AB05_5856</name>
</gene>
<evidence type="ECO:0000313" key="2">
    <source>
        <dbReference type="Proteomes" id="UP000028038"/>
    </source>
</evidence>
<proteinExistence type="predicted"/>
<comment type="caution">
    <text evidence="1">The sequence shown here is derived from an EMBL/GenBank/DDBJ whole genome shotgun (WGS) entry which is preliminary data.</text>
</comment>
<keyword evidence="1" id="KW-0269">Exonuclease</keyword>
<dbReference type="SUPFAM" id="SSF52980">
    <property type="entry name" value="Restriction endonuclease-like"/>
    <property type="match status" value="1"/>
</dbReference>
<organism evidence="1 2">
    <name type="scientific">Escherichia coli 2-460-02_S1_C1</name>
    <dbReference type="NCBI Taxonomy" id="1444044"/>
    <lineage>
        <taxon>Bacteria</taxon>
        <taxon>Pseudomonadati</taxon>
        <taxon>Pseudomonadota</taxon>
        <taxon>Gammaproteobacteria</taxon>
        <taxon>Enterobacterales</taxon>
        <taxon>Enterobacteriaceae</taxon>
        <taxon>Escherichia</taxon>
    </lineage>
</organism>
<dbReference type="InterPro" id="IPR011335">
    <property type="entry name" value="Restrct_endonuc-II-like"/>
</dbReference>